<evidence type="ECO:0000313" key="2">
    <source>
        <dbReference type="EMBL" id="VVE31060.1"/>
    </source>
</evidence>
<protein>
    <submittedName>
        <fullName evidence="2">Uncharacterized protein</fullName>
    </submittedName>
</protein>
<gene>
    <name evidence="2" type="ORF">PNO31109_03635</name>
</gene>
<evidence type="ECO:0000313" key="3">
    <source>
        <dbReference type="Proteomes" id="UP000367825"/>
    </source>
</evidence>
<keyword evidence="3" id="KW-1185">Reference proteome</keyword>
<sequence>MAKGKGRDIGMGSWSDAAIRRQMQLHKAGEPSQTDDPKVARPPERAKCEGHFVWTLRQAAFIGRDDGTLRGGLRHYVTCTSQAKRYDSVAQARAAAEAIPGDVLIMYGYGPNWPLYIVGK</sequence>
<evidence type="ECO:0000256" key="1">
    <source>
        <dbReference type="SAM" id="MobiDB-lite"/>
    </source>
</evidence>
<accession>A0A5E4X464</accession>
<reference evidence="2 3" key="1">
    <citation type="submission" date="2019-08" db="EMBL/GenBank/DDBJ databases">
        <authorList>
            <person name="Peeters C."/>
        </authorList>
    </citation>
    <scope>NUCLEOTIDE SEQUENCE [LARGE SCALE GENOMIC DNA]</scope>
    <source>
        <strain evidence="2 3">LMG 31109</strain>
    </source>
</reference>
<dbReference type="AlphaFoldDB" id="A0A5E4X464"/>
<feature type="compositionally biased region" description="Basic and acidic residues" evidence="1">
    <location>
        <begin position="35"/>
        <end position="44"/>
    </location>
</feature>
<proteinExistence type="predicted"/>
<name>A0A5E4X464_9BURK</name>
<dbReference type="EMBL" id="CABPSC010000016">
    <property type="protein sequence ID" value="VVE31060.1"/>
    <property type="molecule type" value="Genomic_DNA"/>
</dbReference>
<feature type="region of interest" description="Disordered" evidence="1">
    <location>
        <begin position="20"/>
        <end position="44"/>
    </location>
</feature>
<organism evidence="2 3">
    <name type="scientific">Pandoraea nosoerga</name>
    <dbReference type="NCBI Taxonomy" id="2508296"/>
    <lineage>
        <taxon>Bacteria</taxon>
        <taxon>Pseudomonadati</taxon>
        <taxon>Pseudomonadota</taxon>
        <taxon>Betaproteobacteria</taxon>
        <taxon>Burkholderiales</taxon>
        <taxon>Burkholderiaceae</taxon>
        <taxon>Pandoraea</taxon>
    </lineage>
</organism>
<dbReference type="RefSeq" id="WP_206111178.1">
    <property type="nucleotide sequence ID" value="NZ_CABPSC010000016.1"/>
</dbReference>
<dbReference type="Proteomes" id="UP000367825">
    <property type="component" value="Unassembled WGS sequence"/>
</dbReference>